<keyword evidence="3" id="KW-1185">Reference proteome</keyword>
<organism evidence="2 3">
    <name type="scientific">Sulfitobacter dubius</name>
    <dbReference type="NCBI Taxonomy" id="218673"/>
    <lineage>
        <taxon>Bacteria</taxon>
        <taxon>Pseudomonadati</taxon>
        <taxon>Pseudomonadota</taxon>
        <taxon>Alphaproteobacteria</taxon>
        <taxon>Rhodobacterales</taxon>
        <taxon>Roseobacteraceae</taxon>
        <taxon>Sulfitobacter</taxon>
    </lineage>
</organism>
<accession>A0ABY3ZQ17</accession>
<evidence type="ECO:0000256" key="1">
    <source>
        <dbReference type="SAM" id="MobiDB-lite"/>
    </source>
</evidence>
<name>A0ABY3ZQ17_9RHOB</name>
<gene>
    <name evidence="2" type="ORF">DSM109990_03532</name>
</gene>
<keyword evidence="2" id="KW-0614">Plasmid</keyword>
<geneLocation type="plasmid" evidence="2 3">
    <name>pDSM109990_a</name>
</geneLocation>
<dbReference type="EMBL" id="CP085145">
    <property type="protein sequence ID" value="UOA16648.1"/>
    <property type="molecule type" value="Genomic_DNA"/>
</dbReference>
<protein>
    <recommendedName>
        <fullName evidence="4">BapA prefix-like domain-containing protein</fullName>
    </recommendedName>
</protein>
<sequence>MSVGIKLKQRGSSGNEDVQAVSNMSLGAPADISLAQGTPAIVASDKLGSDLALSFADGKTLLVQDFFVIGEEGDFSRLLLPDGEAFVTGLMGPEPTYSTDGDVAEHTVHDAEDAAALQAEQPGVQESAGEGMDWSSPLLLAGTGLSLGAGVNFLSGSDDDGAPVAAQSETAELSLAVDEVIGAEPDKLTPEEYDSEVSTTGPETAEAPEGAAMEGADPADDAMEGAFVGGADMPMDMEYQQDLLAELMTEFVG</sequence>
<evidence type="ECO:0000313" key="3">
    <source>
        <dbReference type="Proteomes" id="UP000831019"/>
    </source>
</evidence>
<evidence type="ECO:0000313" key="2">
    <source>
        <dbReference type="EMBL" id="UOA16648.1"/>
    </source>
</evidence>
<dbReference type="Proteomes" id="UP000831019">
    <property type="component" value="Plasmid pDSM109990_a"/>
</dbReference>
<feature type="compositionally biased region" description="Low complexity" evidence="1">
    <location>
        <begin position="199"/>
        <end position="216"/>
    </location>
</feature>
<evidence type="ECO:0008006" key="4">
    <source>
        <dbReference type="Google" id="ProtNLM"/>
    </source>
</evidence>
<proteinExistence type="predicted"/>
<feature type="region of interest" description="Disordered" evidence="1">
    <location>
        <begin position="183"/>
        <end position="217"/>
    </location>
</feature>
<reference evidence="3" key="1">
    <citation type="journal article" date="2022" name="Microorganisms">
        <title>Beyond the ABCs#Discovery of Three New Plasmid Types in Rhodobacterales (RepQ, RepY, RepW).</title>
        <authorList>
            <person name="Freese H.M."/>
            <person name="Ringel V."/>
            <person name="Overmann J."/>
            <person name="Petersen J."/>
        </authorList>
    </citation>
    <scope>NUCLEOTIDE SEQUENCE [LARGE SCALE GENOMIC DNA]</scope>
    <source>
        <strain evidence="3">DSM 109990</strain>
        <plasmid evidence="3">pDSM109990_a</plasmid>
    </source>
</reference>